<dbReference type="EMBL" id="JABCIY010000001">
    <property type="protein sequence ID" value="KAF7198553.1"/>
    <property type="molecule type" value="Genomic_DNA"/>
</dbReference>
<feature type="region of interest" description="Disordered" evidence="4">
    <location>
        <begin position="225"/>
        <end position="300"/>
    </location>
</feature>
<evidence type="ECO:0000256" key="3">
    <source>
        <dbReference type="SAM" id="Coils"/>
    </source>
</evidence>
<evidence type="ECO:0000256" key="4">
    <source>
        <dbReference type="SAM" id="MobiDB-lite"/>
    </source>
</evidence>
<feature type="compositionally biased region" description="Basic and acidic residues" evidence="4">
    <location>
        <begin position="58"/>
        <end position="117"/>
    </location>
</feature>
<gene>
    <name evidence="5" type="ORF">HII31_00292</name>
</gene>
<organism evidence="5 6">
    <name type="scientific">Pseudocercospora fuligena</name>
    <dbReference type="NCBI Taxonomy" id="685502"/>
    <lineage>
        <taxon>Eukaryota</taxon>
        <taxon>Fungi</taxon>
        <taxon>Dikarya</taxon>
        <taxon>Ascomycota</taxon>
        <taxon>Pezizomycotina</taxon>
        <taxon>Dothideomycetes</taxon>
        <taxon>Dothideomycetidae</taxon>
        <taxon>Mycosphaerellales</taxon>
        <taxon>Mycosphaerellaceae</taxon>
        <taxon>Pseudocercospora</taxon>
    </lineage>
</organism>
<keyword evidence="2 3" id="KW-0175">Coiled coil</keyword>
<feature type="compositionally biased region" description="Basic and acidic residues" evidence="4">
    <location>
        <begin position="266"/>
        <end position="294"/>
    </location>
</feature>
<evidence type="ECO:0000313" key="5">
    <source>
        <dbReference type="EMBL" id="KAF7198553.1"/>
    </source>
</evidence>
<accession>A0A8H6VN79</accession>
<dbReference type="Pfam" id="PF07047">
    <property type="entry name" value="OPA3"/>
    <property type="match status" value="1"/>
</dbReference>
<dbReference type="PANTHER" id="PTHR12499">
    <property type="entry name" value="OPTIC ATROPHY 3 PROTEIN OPA3"/>
    <property type="match status" value="1"/>
</dbReference>
<evidence type="ECO:0000256" key="1">
    <source>
        <dbReference type="ARBA" id="ARBA00007584"/>
    </source>
</evidence>
<name>A0A8H6VN79_9PEZI</name>
<dbReference type="PANTHER" id="PTHR12499:SF0">
    <property type="entry name" value="OPTIC ATROPHY 3 PROTEIN"/>
    <property type="match status" value="1"/>
</dbReference>
<evidence type="ECO:0000313" key="6">
    <source>
        <dbReference type="Proteomes" id="UP000660729"/>
    </source>
</evidence>
<dbReference type="InterPro" id="IPR010754">
    <property type="entry name" value="OPA3-like"/>
</dbReference>
<dbReference type="Proteomes" id="UP000660729">
    <property type="component" value="Unassembled WGS sequence"/>
</dbReference>
<feature type="compositionally biased region" description="Basic and acidic residues" evidence="4">
    <location>
        <begin position="229"/>
        <end position="240"/>
    </location>
</feature>
<proteinExistence type="inferred from homology"/>
<keyword evidence="6" id="KW-1185">Reference proteome</keyword>
<dbReference type="OrthoDB" id="2129069at2759"/>
<comment type="similarity">
    <text evidence="1">Belongs to the OPA3 family.</text>
</comment>
<dbReference type="GO" id="GO:0005739">
    <property type="term" value="C:mitochondrion"/>
    <property type="evidence" value="ECO:0007669"/>
    <property type="project" value="TreeGrafter"/>
</dbReference>
<dbReference type="GO" id="GO:0019216">
    <property type="term" value="P:regulation of lipid metabolic process"/>
    <property type="evidence" value="ECO:0007669"/>
    <property type="project" value="TreeGrafter"/>
</dbReference>
<reference evidence="5" key="1">
    <citation type="submission" date="2020-04" db="EMBL/GenBank/DDBJ databases">
        <title>Draft genome resource of the tomato pathogen Pseudocercospora fuligena.</title>
        <authorList>
            <person name="Zaccaron A."/>
        </authorList>
    </citation>
    <scope>NUCLEOTIDE SEQUENCE</scope>
    <source>
        <strain evidence="5">PF001</strain>
    </source>
</reference>
<comment type="caution">
    <text evidence="5">The sequence shown here is derived from an EMBL/GenBank/DDBJ whole genome shotgun (WGS) entry which is preliminary data.</text>
</comment>
<sequence>MSSLTLKLVSLAVRTAAKPIGNYIKRQAKEHEGFRRFAVGAAQGVHRLDMRMRLGLLHDPEAQQRMHEREKRAAEEKKRREEMPTVRSEEEQKKYDEQKAQEEADEAAGKKKTEEKPHRPKIRPLTEARAIELGANFFSEAFIFGVAVGLLLFENWRSRSKASARRDEVSERLEQLEAEVESLRAKLDPDLETLHDLSERAKEAKKRRQSWSGWVASGFGLTGQSAEDSAIKEEEKKPAKAETNNANDYTKVKVHGEEQLIAPRRKSIDVETEGTAKDKSKQEGAKKEQHDDKAAAPAPACVDSVQAGTKGRRLQAFTAHLSAAMFCHTLRRRPSFKPILKSLGDDPALRLLESGLDTHDLTLPLHCGLDAATGTTRSTRHLRVLLLSPSSVSDKTEVEATLERIQRFSSLSVEPTAIIFLLKAAHTMTSRSEEETNTAPQDGSEGALAYSTLQAELLEHAFPTIPILLLPELGGLPDLLKQHVTILNQSAIRSPNDRNATLDLLGVCANAMGNPGAVHYLHDTFRSLPQIAETCINTTSLNSSSPTNIAAFAQQVLSQADLFDGDQMQTDFDTSTPEGRMMAIKNLAGEEQAAALLDFWKAEWSIDE</sequence>
<evidence type="ECO:0000256" key="2">
    <source>
        <dbReference type="ARBA" id="ARBA00023054"/>
    </source>
</evidence>
<feature type="coiled-coil region" evidence="3">
    <location>
        <begin position="159"/>
        <end position="193"/>
    </location>
</feature>
<dbReference type="AlphaFoldDB" id="A0A8H6VN79"/>
<protein>
    <submittedName>
        <fullName evidence="5">OPA3-like protein</fullName>
    </submittedName>
</protein>
<feature type="region of interest" description="Disordered" evidence="4">
    <location>
        <begin position="58"/>
        <end position="123"/>
    </location>
</feature>